<dbReference type="OrthoDB" id="7846808at2759"/>
<dbReference type="HOGENOM" id="CLU_2099348_0_0_1"/>
<evidence type="ECO:0000313" key="2">
    <source>
        <dbReference type="EMBL" id="EDV32791.1"/>
    </source>
</evidence>
<evidence type="ECO:0000256" key="1">
    <source>
        <dbReference type="SAM" id="MobiDB-lite"/>
    </source>
</evidence>
<proteinExistence type="predicted"/>
<dbReference type="InParanoid" id="B3MYU7"/>
<evidence type="ECO:0000313" key="3">
    <source>
        <dbReference type="Proteomes" id="UP000007801"/>
    </source>
</evidence>
<name>B3MYU7_DROAN</name>
<feature type="region of interest" description="Disordered" evidence="1">
    <location>
        <begin position="47"/>
        <end position="84"/>
    </location>
</feature>
<dbReference type="Proteomes" id="UP000007801">
    <property type="component" value="Unassembled WGS sequence"/>
</dbReference>
<dbReference type="KEGG" id="dan:6504876"/>
<protein>
    <submittedName>
        <fullName evidence="2">Uncharacterized protein</fullName>
    </submittedName>
</protein>
<dbReference type="EMBL" id="CH902632">
    <property type="protein sequence ID" value="EDV32791.1"/>
    <property type="molecule type" value="Genomic_DNA"/>
</dbReference>
<dbReference type="OMA" id="PSKWGFP"/>
<accession>B3MYU7</accession>
<reference evidence="2 3" key="1">
    <citation type="journal article" date="2007" name="Nature">
        <title>Evolution of genes and genomes on the Drosophila phylogeny.</title>
        <authorList>
            <consortium name="Drosophila 12 Genomes Consortium"/>
            <person name="Clark A.G."/>
            <person name="Eisen M.B."/>
            <person name="Smith D.R."/>
            <person name="Bergman C.M."/>
            <person name="Oliver B."/>
            <person name="Markow T.A."/>
            <person name="Kaufman T.C."/>
            <person name="Kellis M."/>
            <person name="Gelbart W."/>
            <person name="Iyer V.N."/>
            <person name="Pollard D.A."/>
            <person name="Sackton T.B."/>
            <person name="Larracuente A.M."/>
            <person name="Singh N.D."/>
            <person name="Abad J.P."/>
            <person name="Abt D.N."/>
            <person name="Adryan B."/>
            <person name="Aguade M."/>
            <person name="Akashi H."/>
            <person name="Anderson W.W."/>
            <person name="Aquadro C.F."/>
            <person name="Ardell D.H."/>
            <person name="Arguello R."/>
            <person name="Artieri C.G."/>
            <person name="Barbash D.A."/>
            <person name="Barker D."/>
            <person name="Barsanti P."/>
            <person name="Batterham P."/>
            <person name="Batzoglou S."/>
            <person name="Begun D."/>
            <person name="Bhutkar A."/>
            <person name="Blanco E."/>
            <person name="Bosak S.A."/>
            <person name="Bradley R.K."/>
            <person name="Brand A.D."/>
            <person name="Brent M.R."/>
            <person name="Brooks A.N."/>
            <person name="Brown R.H."/>
            <person name="Butlin R.K."/>
            <person name="Caggese C."/>
            <person name="Calvi B.R."/>
            <person name="Bernardo de Carvalho A."/>
            <person name="Caspi A."/>
            <person name="Castrezana S."/>
            <person name="Celniker S.E."/>
            <person name="Chang J.L."/>
            <person name="Chapple C."/>
            <person name="Chatterji S."/>
            <person name="Chinwalla A."/>
            <person name="Civetta A."/>
            <person name="Clifton S.W."/>
            <person name="Comeron J.M."/>
            <person name="Costello J.C."/>
            <person name="Coyne J.A."/>
            <person name="Daub J."/>
            <person name="David R.G."/>
            <person name="Delcher A.L."/>
            <person name="Delehaunty K."/>
            <person name="Do C.B."/>
            <person name="Ebling H."/>
            <person name="Edwards K."/>
            <person name="Eickbush T."/>
            <person name="Evans J.D."/>
            <person name="Filipski A."/>
            <person name="Findeiss S."/>
            <person name="Freyhult E."/>
            <person name="Fulton L."/>
            <person name="Fulton R."/>
            <person name="Garcia A.C."/>
            <person name="Gardiner A."/>
            <person name="Garfield D.A."/>
            <person name="Garvin B.E."/>
            <person name="Gibson G."/>
            <person name="Gilbert D."/>
            <person name="Gnerre S."/>
            <person name="Godfrey J."/>
            <person name="Good R."/>
            <person name="Gotea V."/>
            <person name="Gravely B."/>
            <person name="Greenberg A.J."/>
            <person name="Griffiths-Jones S."/>
            <person name="Gross S."/>
            <person name="Guigo R."/>
            <person name="Gustafson E.A."/>
            <person name="Haerty W."/>
            <person name="Hahn M.W."/>
            <person name="Halligan D.L."/>
            <person name="Halpern A.L."/>
            <person name="Halter G.M."/>
            <person name="Han M.V."/>
            <person name="Heger A."/>
            <person name="Hillier L."/>
            <person name="Hinrichs A.S."/>
            <person name="Holmes I."/>
            <person name="Hoskins R.A."/>
            <person name="Hubisz M.J."/>
            <person name="Hultmark D."/>
            <person name="Huntley M.A."/>
            <person name="Jaffe D.B."/>
            <person name="Jagadeeshan S."/>
            <person name="Jeck W.R."/>
            <person name="Johnson J."/>
            <person name="Jones C.D."/>
            <person name="Jordan W.C."/>
            <person name="Karpen G.H."/>
            <person name="Kataoka E."/>
            <person name="Keightley P.D."/>
            <person name="Kheradpour P."/>
            <person name="Kirkness E.F."/>
            <person name="Koerich L.B."/>
            <person name="Kristiansen K."/>
            <person name="Kudrna D."/>
            <person name="Kulathinal R.J."/>
            <person name="Kumar S."/>
            <person name="Kwok R."/>
            <person name="Lander E."/>
            <person name="Langley C.H."/>
            <person name="Lapoint R."/>
            <person name="Lazzaro B.P."/>
            <person name="Lee S.J."/>
            <person name="Levesque L."/>
            <person name="Li R."/>
            <person name="Lin C.F."/>
            <person name="Lin M.F."/>
            <person name="Lindblad-Toh K."/>
            <person name="Llopart A."/>
            <person name="Long M."/>
            <person name="Low L."/>
            <person name="Lozovsky E."/>
            <person name="Lu J."/>
            <person name="Luo M."/>
            <person name="Machado C.A."/>
            <person name="Makalowski W."/>
            <person name="Marzo M."/>
            <person name="Matsuda M."/>
            <person name="Matzkin L."/>
            <person name="McAllister B."/>
            <person name="McBride C.S."/>
            <person name="McKernan B."/>
            <person name="McKernan K."/>
            <person name="Mendez-Lago M."/>
            <person name="Minx P."/>
            <person name="Mollenhauer M.U."/>
            <person name="Montooth K."/>
            <person name="Mount S.M."/>
            <person name="Mu X."/>
            <person name="Myers E."/>
            <person name="Negre B."/>
            <person name="Newfeld S."/>
            <person name="Nielsen R."/>
            <person name="Noor M.A."/>
            <person name="O'Grady P."/>
            <person name="Pachter L."/>
            <person name="Papaceit M."/>
            <person name="Parisi M.J."/>
            <person name="Parisi M."/>
            <person name="Parts L."/>
            <person name="Pedersen J.S."/>
            <person name="Pesole G."/>
            <person name="Phillippy A.M."/>
            <person name="Ponting C.P."/>
            <person name="Pop M."/>
            <person name="Porcelli D."/>
            <person name="Powell J.R."/>
            <person name="Prohaska S."/>
            <person name="Pruitt K."/>
            <person name="Puig M."/>
            <person name="Quesneville H."/>
            <person name="Ram K.R."/>
            <person name="Rand D."/>
            <person name="Rasmussen M.D."/>
            <person name="Reed L.K."/>
            <person name="Reenan R."/>
            <person name="Reily A."/>
            <person name="Remington K.A."/>
            <person name="Rieger T.T."/>
            <person name="Ritchie M.G."/>
            <person name="Robin C."/>
            <person name="Rogers Y.H."/>
            <person name="Rohde C."/>
            <person name="Rozas J."/>
            <person name="Rubenfield M.J."/>
            <person name="Ruiz A."/>
            <person name="Russo S."/>
            <person name="Salzberg S.L."/>
            <person name="Sanchez-Gracia A."/>
            <person name="Saranga D.J."/>
            <person name="Sato H."/>
            <person name="Schaeffer S.W."/>
            <person name="Schatz M.C."/>
            <person name="Schlenke T."/>
            <person name="Schwartz R."/>
            <person name="Segarra C."/>
            <person name="Singh R.S."/>
            <person name="Sirot L."/>
            <person name="Sirota M."/>
            <person name="Sisneros N.B."/>
            <person name="Smith C.D."/>
            <person name="Smith T.F."/>
            <person name="Spieth J."/>
            <person name="Stage D.E."/>
            <person name="Stark A."/>
            <person name="Stephan W."/>
            <person name="Strausberg R.L."/>
            <person name="Strempel S."/>
            <person name="Sturgill D."/>
            <person name="Sutton G."/>
            <person name="Sutton G.G."/>
            <person name="Tao W."/>
            <person name="Teichmann S."/>
            <person name="Tobari Y.N."/>
            <person name="Tomimura Y."/>
            <person name="Tsolas J.M."/>
            <person name="Valente V.L."/>
            <person name="Venter E."/>
            <person name="Venter J.C."/>
            <person name="Vicario S."/>
            <person name="Vieira F.G."/>
            <person name="Vilella A.J."/>
            <person name="Villasante A."/>
            <person name="Walenz B."/>
            <person name="Wang J."/>
            <person name="Wasserman M."/>
            <person name="Watts T."/>
            <person name="Wilson D."/>
            <person name="Wilson R.K."/>
            <person name="Wing R.A."/>
            <person name="Wolfner M.F."/>
            <person name="Wong A."/>
            <person name="Wong G.K."/>
            <person name="Wu C.I."/>
            <person name="Wu G."/>
            <person name="Yamamoto D."/>
            <person name="Yang H.P."/>
            <person name="Yang S.P."/>
            <person name="Yorke J.A."/>
            <person name="Yoshida K."/>
            <person name="Zdobnov E."/>
            <person name="Zhang P."/>
            <person name="Zhang Y."/>
            <person name="Zimin A.V."/>
            <person name="Baldwin J."/>
            <person name="Abdouelleil A."/>
            <person name="Abdulkadir J."/>
            <person name="Abebe A."/>
            <person name="Abera B."/>
            <person name="Abreu J."/>
            <person name="Acer S.C."/>
            <person name="Aftuck L."/>
            <person name="Alexander A."/>
            <person name="An P."/>
            <person name="Anderson E."/>
            <person name="Anderson S."/>
            <person name="Arachi H."/>
            <person name="Azer M."/>
            <person name="Bachantsang P."/>
            <person name="Barry A."/>
            <person name="Bayul T."/>
            <person name="Berlin A."/>
            <person name="Bessette D."/>
            <person name="Bloom T."/>
            <person name="Blye J."/>
            <person name="Boguslavskiy L."/>
            <person name="Bonnet C."/>
            <person name="Boukhgalter B."/>
            <person name="Bourzgui I."/>
            <person name="Brown A."/>
            <person name="Cahill P."/>
            <person name="Channer S."/>
            <person name="Cheshatsang Y."/>
            <person name="Chuda L."/>
            <person name="Citroen M."/>
            <person name="Collymore A."/>
            <person name="Cooke P."/>
            <person name="Costello M."/>
            <person name="D'Aco K."/>
            <person name="Daza R."/>
            <person name="De Haan G."/>
            <person name="DeGray S."/>
            <person name="DeMaso C."/>
            <person name="Dhargay N."/>
            <person name="Dooley K."/>
            <person name="Dooley E."/>
            <person name="Doricent M."/>
            <person name="Dorje P."/>
            <person name="Dorjee K."/>
            <person name="Dupes A."/>
            <person name="Elong R."/>
            <person name="Falk J."/>
            <person name="Farina A."/>
            <person name="Faro S."/>
            <person name="Ferguson D."/>
            <person name="Fisher S."/>
            <person name="Foley C.D."/>
            <person name="Franke A."/>
            <person name="Friedrich D."/>
            <person name="Gadbois L."/>
            <person name="Gearin G."/>
            <person name="Gearin C.R."/>
            <person name="Giannoukos G."/>
            <person name="Goode T."/>
            <person name="Graham J."/>
            <person name="Grandbois E."/>
            <person name="Grewal S."/>
            <person name="Gyaltsen K."/>
            <person name="Hafez N."/>
            <person name="Hagos B."/>
            <person name="Hall J."/>
            <person name="Henson C."/>
            <person name="Hollinger A."/>
            <person name="Honan T."/>
            <person name="Huard M.D."/>
            <person name="Hughes L."/>
            <person name="Hurhula B."/>
            <person name="Husby M.E."/>
            <person name="Kamat A."/>
            <person name="Kanga B."/>
            <person name="Kashin S."/>
            <person name="Khazanovich D."/>
            <person name="Kisner P."/>
            <person name="Lance K."/>
            <person name="Lara M."/>
            <person name="Lee W."/>
            <person name="Lennon N."/>
            <person name="Letendre F."/>
            <person name="LeVine R."/>
            <person name="Lipovsky A."/>
            <person name="Liu X."/>
            <person name="Liu J."/>
            <person name="Liu S."/>
            <person name="Lokyitsang T."/>
            <person name="Lokyitsang Y."/>
            <person name="Lubonja R."/>
            <person name="Lui A."/>
            <person name="MacDonald P."/>
            <person name="Magnisalis V."/>
            <person name="Maru K."/>
            <person name="Matthews C."/>
            <person name="McCusker W."/>
            <person name="McDonough S."/>
            <person name="Mehta T."/>
            <person name="Meldrim J."/>
            <person name="Meneus L."/>
            <person name="Mihai O."/>
            <person name="Mihalev A."/>
            <person name="Mihova T."/>
            <person name="Mittelman R."/>
            <person name="Mlenga V."/>
            <person name="Montmayeur A."/>
            <person name="Mulrain L."/>
            <person name="Navidi A."/>
            <person name="Naylor J."/>
            <person name="Negash T."/>
            <person name="Nguyen T."/>
            <person name="Nguyen N."/>
            <person name="Nicol R."/>
            <person name="Norbu C."/>
            <person name="Norbu N."/>
            <person name="Novod N."/>
            <person name="O'Neill B."/>
            <person name="Osman S."/>
            <person name="Markiewicz E."/>
            <person name="Oyono O.L."/>
            <person name="Patti C."/>
            <person name="Phunkhang P."/>
            <person name="Pierre F."/>
            <person name="Priest M."/>
            <person name="Raghuraman S."/>
            <person name="Rege F."/>
            <person name="Reyes R."/>
            <person name="Rise C."/>
            <person name="Rogov P."/>
            <person name="Ross K."/>
            <person name="Ryan E."/>
            <person name="Settipalli S."/>
            <person name="Shea T."/>
            <person name="Sherpa N."/>
            <person name="Shi L."/>
            <person name="Shih D."/>
            <person name="Sparrow T."/>
            <person name="Spaulding J."/>
            <person name="Stalker J."/>
            <person name="Stange-Thomann N."/>
            <person name="Stavropoulos S."/>
            <person name="Stone C."/>
            <person name="Strader C."/>
            <person name="Tesfaye S."/>
            <person name="Thomson T."/>
            <person name="Thoulutsang Y."/>
            <person name="Thoulutsang D."/>
            <person name="Topham K."/>
            <person name="Topping I."/>
            <person name="Tsamla T."/>
            <person name="Vassiliev H."/>
            <person name="Vo A."/>
            <person name="Wangchuk T."/>
            <person name="Wangdi T."/>
            <person name="Weiand M."/>
            <person name="Wilkinson J."/>
            <person name="Wilson A."/>
            <person name="Yadav S."/>
            <person name="Young G."/>
            <person name="Yu Q."/>
            <person name="Zembek L."/>
            <person name="Zhong D."/>
            <person name="Zimmer A."/>
            <person name="Zwirko Z."/>
            <person name="Jaffe D.B."/>
            <person name="Alvarez P."/>
            <person name="Brockman W."/>
            <person name="Butler J."/>
            <person name="Chin C."/>
            <person name="Gnerre S."/>
            <person name="Grabherr M."/>
            <person name="Kleber M."/>
            <person name="Mauceli E."/>
            <person name="MacCallum I."/>
        </authorList>
    </citation>
    <scope>NUCLEOTIDE SEQUENCE [LARGE SCALE GENOMIC DNA]</scope>
    <source>
        <strain evidence="3">Tucson 14024-0371.13</strain>
    </source>
</reference>
<dbReference type="GeneID" id="6504876"/>
<dbReference type="AlphaFoldDB" id="B3MYU7"/>
<sequence>MAKAKITQWIKQVRDAGRSFGIGDVTTLRDPSKWGFPWFQSRNRYLPWSGDNQTANNPNPKTDNAGGGAVEEKDPSGPENTIEINTKDPQSLKMIKNEKSLGYFGRSFYWRRILQK</sequence>
<feature type="compositionally biased region" description="Polar residues" evidence="1">
    <location>
        <begin position="50"/>
        <end position="62"/>
    </location>
</feature>
<keyword evidence="3" id="KW-1185">Reference proteome</keyword>
<organism evidence="2 3">
    <name type="scientific">Drosophila ananassae</name>
    <name type="common">Fruit fly</name>
    <dbReference type="NCBI Taxonomy" id="7217"/>
    <lineage>
        <taxon>Eukaryota</taxon>
        <taxon>Metazoa</taxon>
        <taxon>Ecdysozoa</taxon>
        <taxon>Arthropoda</taxon>
        <taxon>Hexapoda</taxon>
        <taxon>Insecta</taxon>
        <taxon>Pterygota</taxon>
        <taxon>Neoptera</taxon>
        <taxon>Endopterygota</taxon>
        <taxon>Diptera</taxon>
        <taxon>Brachycera</taxon>
        <taxon>Muscomorpha</taxon>
        <taxon>Ephydroidea</taxon>
        <taxon>Drosophilidae</taxon>
        <taxon>Drosophila</taxon>
        <taxon>Sophophora</taxon>
    </lineage>
</organism>
<gene>
    <name evidence="2" type="primary">Dana\GF22212</name>
    <name evidence="2" type="synonym">dana_GLEANR_6190</name>
    <name evidence="2" type="ORF">GF22212</name>
</gene>